<evidence type="ECO:0000313" key="1">
    <source>
        <dbReference type="EMBL" id="PYI27473.1"/>
    </source>
</evidence>
<sequence>MWEVTNLEVETTTSGNKAANLFANDLMQVAVITKIKAIKPDTREPYTLSPSELASIKLVEYFDPSREISNGWSYTITENSYEHGYPLTASQPSEVRESEPHAEYQIKWYWVSTTKIDDKNIGASIRQPDGNVIHTGPGSKFDSRVVLTGKPPTQYGMDDIEVVQENTATGKIPYLFFQVEWDQDNYYVTSKKYPFRTAETHSYWGDPSEPTLKYCFAHYTGDNSSSRLSYIWDMGDRQTKKVGRVFDSVDATADITVNQRENALCLTRWSVDFNGKLFGRMWYFDSWFKIFDVYGNSGIYYVTNEDYGNKIKIQTSRLASHSDSHCVGAEPVLVSPADVPPESFIVKK</sequence>
<proteinExistence type="predicted"/>
<dbReference type="Proteomes" id="UP000248817">
    <property type="component" value="Unassembled WGS sequence"/>
</dbReference>
<protein>
    <submittedName>
        <fullName evidence="1">Uncharacterized protein</fullName>
    </submittedName>
</protein>
<reference evidence="1 2" key="1">
    <citation type="submission" date="2018-02" db="EMBL/GenBank/DDBJ databases">
        <title>The genomes of Aspergillus section Nigri reveals drivers in fungal speciation.</title>
        <authorList>
            <consortium name="DOE Joint Genome Institute"/>
            <person name="Vesth T.C."/>
            <person name="Nybo J."/>
            <person name="Theobald S."/>
            <person name="Brandl J."/>
            <person name="Frisvad J.C."/>
            <person name="Nielsen K.F."/>
            <person name="Lyhne E.K."/>
            <person name="Kogle M.E."/>
            <person name="Kuo A."/>
            <person name="Riley R."/>
            <person name="Clum A."/>
            <person name="Nolan M."/>
            <person name="Lipzen A."/>
            <person name="Salamov A."/>
            <person name="Henrissat B."/>
            <person name="Wiebenga A."/>
            <person name="De vries R.P."/>
            <person name="Grigoriev I.V."/>
            <person name="Mortensen U.H."/>
            <person name="Andersen M.R."/>
            <person name="Baker S.E."/>
        </authorList>
    </citation>
    <scope>NUCLEOTIDE SEQUENCE [LARGE SCALE GENOMIC DNA]</scope>
    <source>
        <strain evidence="1 2">CBS 114.80</strain>
    </source>
</reference>
<dbReference type="AlphaFoldDB" id="A0A2V5I0N2"/>
<name>A0A2V5I0N2_9EURO</name>
<evidence type="ECO:0000313" key="2">
    <source>
        <dbReference type="Proteomes" id="UP000248817"/>
    </source>
</evidence>
<gene>
    <name evidence="1" type="ORF">BP00DRAFT_20408</name>
</gene>
<dbReference type="EMBL" id="KZ825569">
    <property type="protein sequence ID" value="PYI27473.1"/>
    <property type="molecule type" value="Genomic_DNA"/>
</dbReference>
<accession>A0A2V5I0N2</accession>
<organism evidence="1 2">
    <name type="scientific">Aspergillus indologenus CBS 114.80</name>
    <dbReference type="NCBI Taxonomy" id="1450541"/>
    <lineage>
        <taxon>Eukaryota</taxon>
        <taxon>Fungi</taxon>
        <taxon>Dikarya</taxon>
        <taxon>Ascomycota</taxon>
        <taxon>Pezizomycotina</taxon>
        <taxon>Eurotiomycetes</taxon>
        <taxon>Eurotiomycetidae</taxon>
        <taxon>Eurotiales</taxon>
        <taxon>Aspergillaceae</taxon>
        <taxon>Aspergillus</taxon>
        <taxon>Aspergillus subgen. Circumdati</taxon>
    </lineage>
</organism>
<keyword evidence="2" id="KW-1185">Reference proteome</keyword>